<dbReference type="OrthoDB" id="9970994at2"/>
<keyword evidence="2" id="KW-1185">Reference proteome</keyword>
<gene>
    <name evidence="1" type="ORF">ENSA5_14600</name>
</gene>
<name>A0A2S9YEZ5_9BACT</name>
<protein>
    <submittedName>
        <fullName evidence="1">Uncharacterized protein</fullName>
    </submittedName>
</protein>
<dbReference type="Proteomes" id="UP000237968">
    <property type="component" value="Unassembled WGS sequence"/>
</dbReference>
<dbReference type="RefSeq" id="WP_106390932.1">
    <property type="nucleotide sequence ID" value="NZ_PVNK01000077.1"/>
</dbReference>
<reference evidence="1 2" key="1">
    <citation type="submission" date="2018-03" db="EMBL/GenBank/DDBJ databases">
        <title>Draft Genome Sequences of the Obligatory Marine Myxobacteria Enhygromyxa salina SWB005.</title>
        <authorList>
            <person name="Poehlein A."/>
            <person name="Moghaddam J.A."/>
            <person name="Harms H."/>
            <person name="Alanjari M."/>
            <person name="Koenig G.M."/>
            <person name="Daniel R."/>
            <person name="Schaeberle T.F."/>
        </authorList>
    </citation>
    <scope>NUCLEOTIDE SEQUENCE [LARGE SCALE GENOMIC DNA]</scope>
    <source>
        <strain evidence="1 2">SWB005</strain>
    </source>
</reference>
<sequence>MDKDSPDLLDALDDLVRELLLERTEGLDAPQLAAFIDGWGSLLRLLEHTGLVVPGAPPELVDGLAAIVARVRESQARVFDDDD</sequence>
<accession>A0A2S9YEZ5</accession>
<organism evidence="1 2">
    <name type="scientific">Enhygromyxa salina</name>
    <dbReference type="NCBI Taxonomy" id="215803"/>
    <lineage>
        <taxon>Bacteria</taxon>
        <taxon>Pseudomonadati</taxon>
        <taxon>Myxococcota</taxon>
        <taxon>Polyangia</taxon>
        <taxon>Nannocystales</taxon>
        <taxon>Nannocystaceae</taxon>
        <taxon>Enhygromyxa</taxon>
    </lineage>
</organism>
<proteinExistence type="predicted"/>
<evidence type="ECO:0000313" key="2">
    <source>
        <dbReference type="Proteomes" id="UP000237968"/>
    </source>
</evidence>
<evidence type="ECO:0000313" key="1">
    <source>
        <dbReference type="EMBL" id="PRQ03586.1"/>
    </source>
</evidence>
<comment type="caution">
    <text evidence="1">The sequence shown here is derived from an EMBL/GenBank/DDBJ whole genome shotgun (WGS) entry which is preliminary data.</text>
</comment>
<dbReference type="AlphaFoldDB" id="A0A2S9YEZ5"/>
<dbReference type="EMBL" id="PVNK01000077">
    <property type="protein sequence ID" value="PRQ03586.1"/>
    <property type="molecule type" value="Genomic_DNA"/>
</dbReference>